<dbReference type="Pfam" id="PF03741">
    <property type="entry name" value="TerC"/>
    <property type="match status" value="1"/>
</dbReference>
<comment type="similarity">
    <text evidence="2">Belongs to the TerC family.</text>
</comment>
<reference evidence="7 8" key="2">
    <citation type="submission" date="2007-01" db="EMBL/GenBank/DDBJ databases">
        <title>Sequencing of the draft genome and assembly of Thermosinus carboxydivorans Nor1.</title>
        <authorList>
            <consortium name="US DOE Joint Genome Institute (JGI-PGF)"/>
            <person name="Copeland A."/>
            <person name="Lucas S."/>
            <person name="Lapidus A."/>
            <person name="Barry K."/>
            <person name="Glavina del Rio T."/>
            <person name="Dalin E."/>
            <person name="Tice H."/>
            <person name="Bruce D."/>
            <person name="Pitluck S."/>
            <person name="Richardson P."/>
        </authorList>
    </citation>
    <scope>NUCLEOTIDE SEQUENCE [LARGE SCALE GENOMIC DNA]</scope>
    <source>
        <strain evidence="7 8">Nor1</strain>
    </source>
</reference>
<accession>A1HRP1</accession>
<dbReference type="AlphaFoldDB" id="A1HRP1"/>
<keyword evidence="4 6" id="KW-1133">Transmembrane helix</keyword>
<dbReference type="PANTHER" id="PTHR30238:SF4">
    <property type="entry name" value="SLL1022 PROTEIN"/>
    <property type="match status" value="1"/>
</dbReference>
<feature type="transmembrane region" description="Helical" evidence="6">
    <location>
        <begin position="131"/>
        <end position="154"/>
    </location>
</feature>
<evidence type="ECO:0000256" key="5">
    <source>
        <dbReference type="ARBA" id="ARBA00023136"/>
    </source>
</evidence>
<dbReference type="PANTHER" id="PTHR30238">
    <property type="entry name" value="MEMBRANE BOUND PREDICTED REDOX MODULATOR"/>
    <property type="match status" value="1"/>
</dbReference>
<name>A1HRP1_9FIRM</name>
<reference evidence="7 8" key="1">
    <citation type="submission" date="2007-01" db="EMBL/GenBank/DDBJ databases">
        <title>Annotation of the draft genome assembly of Thermosinus carboxydivorans Nor1.</title>
        <authorList>
            <consortium name="US DOE Joint Genome Institute (JGI-ORNL)"/>
            <person name="Larimer F."/>
            <person name="Land M."/>
            <person name="Hauser L."/>
        </authorList>
    </citation>
    <scope>NUCLEOTIDE SEQUENCE [LARGE SCALE GENOMIC DNA]</scope>
    <source>
        <strain evidence="7 8">Nor1</strain>
    </source>
</reference>
<dbReference type="NCBIfam" id="TIGR03717">
    <property type="entry name" value="R_switched_YjbE"/>
    <property type="match status" value="1"/>
</dbReference>
<dbReference type="eggNOG" id="COG0861">
    <property type="taxonomic scope" value="Bacteria"/>
</dbReference>
<evidence type="ECO:0000256" key="1">
    <source>
        <dbReference type="ARBA" id="ARBA00004141"/>
    </source>
</evidence>
<dbReference type="EMBL" id="AAWL01000011">
    <property type="protein sequence ID" value="EAX47362.1"/>
    <property type="molecule type" value="Genomic_DNA"/>
</dbReference>
<evidence type="ECO:0000313" key="7">
    <source>
        <dbReference type="EMBL" id="EAX47362.1"/>
    </source>
</evidence>
<feature type="transmembrane region" description="Helical" evidence="6">
    <location>
        <begin position="66"/>
        <end position="85"/>
    </location>
</feature>
<dbReference type="OrthoDB" id="5295733at2"/>
<evidence type="ECO:0000313" key="8">
    <source>
        <dbReference type="Proteomes" id="UP000005139"/>
    </source>
</evidence>
<evidence type="ECO:0000256" key="6">
    <source>
        <dbReference type="SAM" id="Phobius"/>
    </source>
</evidence>
<keyword evidence="8" id="KW-1185">Reference proteome</keyword>
<keyword evidence="5 6" id="KW-0472">Membrane</keyword>
<dbReference type="GO" id="GO:0016020">
    <property type="term" value="C:membrane"/>
    <property type="evidence" value="ECO:0007669"/>
    <property type="project" value="UniProtKB-SubCell"/>
</dbReference>
<feature type="transmembrane region" description="Helical" evidence="6">
    <location>
        <begin position="6"/>
        <end position="27"/>
    </location>
</feature>
<evidence type="ECO:0000256" key="3">
    <source>
        <dbReference type="ARBA" id="ARBA00022692"/>
    </source>
</evidence>
<comment type="caution">
    <text evidence="7">The sequence shown here is derived from an EMBL/GenBank/DDBJ whole genome shotgun (WGS) entry which is preliminary data.</text>
</comment>
<comment type="subcellular location">
    <subcellularLocation>
        <location evidence="1">Membrane</location>
        <topology evidence="1">Multi-pass membrane protein</topology>
    </subcellularLocation>
</comment>
<sequence length="222" mass="23902">MEWSILLSIIMINLILSSDNALAIAMASRGLPSEQRKKAVLWGSIGAVVLQILLTFTASLLLSIPYLKIIGGVMLVWIAAKLFGAEETEVIAQIESWELLPAIIKIMVANLVMSLDNVLAVAAIADGNFTLLGLGLVMSFPVIIWGSAVIVAILEKFPVVSWLGAIFLGWTAGGIISSDCSVAPLLDRYDISRFFFSTIAAALVVMYGVVKDGKAENYRMPE</sequence>
<evidence type="ECO:0000256" key="2">
    <source>
        <dbReference type="ARBA" id="ARBA00007511"/>
    </source>
</evidence>
<keyword evidence="3 6" id="KW-0812">Transmembrane</keyword>
<protein>
    <submittedName>
        <fullName evidence="7">Integral membrane protein TerC</fullName>
    </submittedName>
</protein>
<dbReference type="InterPro" id="IPR005496">
    <property type="entry name" value="Integral_membrane_TerC"/>
</dbReference>
<organism evidence="7 8">
    <name type="scientific">Thermosinus carboxydivorans Nor1</name>
    <dbReference type="NCBI Taxonomy" id="401526"/>
    <lineage>
        <taxon>Bacteria</taxon>
        <taxon>Bacillati</taxon>
        <taxon>Bacillota</taxon>
        <taxon>Negativicutes</taxon>
        <taxon>Selenomonadales</taxon>
        <taxon>Sporomusaceae</taxon>
        <taxon>Thermosinus</taxon>
    </lineage>
</organism>
<feature type="transmembrane region" description="Helical" evidence="6">
    <location>
        <begin position="161"/>
        <end position="185"/>
    </location>
</feature>
<dbReference type="RefSeq" id="WP_007289688.1">
    <property type="nucleotide sequence ID" value="NZ_AAWL01000011.1"/>
</dbReference>
<dbReference type="InterPro" id="IPR022301">
    <property type="entry name" value="Integral_membrane_YjbE"/>
</dbReference>
<dbReference type="Proteomes" id="UP000005139">
    <property type="component" value="Unassembled WGS sequence"/>
</dbReference>
<feature type="transmembrane region" description="Helical" evidence="6">
    <location>
        <begin position="39"/>
        <end position="60"/>
    </location>
</feature>
<proteinExistence type="inferred from homology"/>
<feature type="transmembrane region" description="Helical" evidence="6">
    <location>
        <begin position="191"/>
        <end position="210"/>
    </location>
</feature>
<evidence type="ECO:0000256" key="4">
    <source>
        <dbReference type="ARBA" id="ARBA00022989"/>
    </source>
</evidence>
<feature type="transmembrane region" description="Helical" evidence="6">
    <location>
        <begin position="106"/>
        <end position="125"/>
    </location>
</feature>
<gene>
    <name evidence="7" type="ORF">TcarDRAFT_1380</name>
</gene>